<feature type="transmembrane region" description="Helical" evidence="7">
    <location>
        <begin position="148"/>
        <end position="175"/>
    </location>
</feature>
<dbReference type="InterPro" id="IPR005467">
    <property type="entry name" value="His_kinase_dom"/>
</dbReference>
<evidence type="ECO:0000256" key="6">
    <source>
        <dbReference type="ARBA" id="ARBA00023012"/>
    </source>
</evidence>
<dbReference type="InterPro" id="IPR004358">
    <property type="entry name" value="Sig_transdc_His_kin-like_C"/>
</dbReference>
<dbReference type="Pfam" id="PF02518">
    <property type="entry name" value="HATPase_c"/>
    <property type="match status" value="1"/>
</dbReference>
<dbReference type="GO" id="GO:0005886">
    <property type="term" value="C:plasma membrane"/>
    <property type="evidence" value="ECO:0007669"/>
    <property type="project" value="TreeGrafter"/>
</dbReference>
<keyword evidence="5 9" id="KW-0418">Kinase</keyword>
<comment type="catalytic activity">
    <reaction evidence="1">
        <text>ATP + protein L-histidine = ADP + protein N-phospho-L-histidine.</text>
        <dbReference type="EC" id="2.7.13.3"/>
    </reaction>
</comment>
<dbReference type="GO" id="GO:0004721">
    <property type="term" value="F:phosphoprotein phosphatase activity"/>
    <property type="evidence" value="ECO:0007669"/>
    <property type="project" value="TreeGrafter"/>
</dbReference>
<dbReference type="PANTHER" id="PTHR45453:SF1">
    <property type="entry name" value="PHOSPHATE REGULON SENSOR PROTEIN PHOR"/>
    <property type="match status" value="1"/>
</dbReference>
<evidence type="ECO:0000313" key="9">
    <source>
        <dbReference type="EMBL" id="TCP09967.1"/>
    </source>
</evidence>
<evidence type="ECO:0000256" key="4">
    <source>
        <dbReference type="ARBA" id="ARBA00022679"/>
    </source>
</evidence>
<dbReference type="Proteomes" id="UP000294772">
    <property type="component" value="Unassembled WGS sequence"/>
</dbReference>
<dbReference type="SUPFAM" id="SSF103481">
    <property type="entry name" value="Multidrug resistance efflux transporter EmrE"/>
    <property type="match status" value="1"/>
</dbReference>
<dbReference type="Pfam" id="PF00512">
    <property type="entry name" value="HisKA"/>
    <property type="match status" value="1"/>
</dbReference>
<dbReference type="CDD" id="cd00082">
    <property type="entry name" value="HisKA"/>
    <property type="match status" value="1"/>
</dbReference>
<evidence type="ECO:0000256" key="7">
    <source>
        <dbReference type="SAM" id="Phobius"/>
    </source>
</evidence>
<feature type="transmembrane region" description="Helical" evidence="7">
    <location>
        <begin position="56"/>
        <end position="76"/>
    </location>
</feature>
<keyword evidence="6" id="KW-0902">Two-component regulatory system</keyword>
<dbReference type="GO" id="GO:0016036">
    <property type="term" value="P:cellular response to phosphate starvation"/>
    <property type="evidence" value="ECO:0007669"/>
    <property type="project" value="TreeGrafter"/>
</dbReference>
<name>A0AA46HXN8_9BURK</name>
<feature type="transmembrane region" description="Helical" evidence="7">
    <location>
        <begin position="195"/>
        <end position="214"/>
    </location>
</feature>
<dbReference type="InterPro" id="IPR050351">
    <property type="entry name" value="BphY/WalK/GraS-like"/>
</dbReference>
<sequence>MSRLASTGPYSSPGTRKPGALFHAWIARLRAMMGSFQLPSGAPMLDAVLDSAIDAWPARICVGLMGVLGFPLFYVVWKYLEPQPYESLALRLALAALFLPFLAPRSWLEPLRRYWPWYWHGTLLLALPFFFMFMALENDTTQWALSYLTALMFTVVLAPAALAAVMVIAGGAAALLLHLARHPGADLSQHVMVDAWPVMLFAFGGGLILNLAVAQHKRRRTEALLSVAGFVAHELRTPLSAIEMQLDACAHAPQRLAERLPMLQRETRRAHVFIDMLLASVQPTRLQAHQHQPVSIAQVVRNAVQRYPYANEHQRRAVRIQMADDFVVEGVEILLEHLVLNLMKNAYTHGGGLPGFCITISTETRPAAHVLVVADNGRGIDEHELPRVLQRYYRGQGSTALGSGLGLSFCQDVMRSLGGNLEVESSTRRGTSMKLVFPRFPADQAARTAA</sequence>
<dbReference type="InterPro" id="IPR003661">
    <property type="entry name" value="HisK_dim/P_dom"/>
</dbReference>
<dbReference type="SUPFAM" id="SSF47384">
    <property type="entry name" value="Homodimeric domain of signal transducing histidine kinase"/>
    <property type="match status" value="1"/>
</dbReference>
<evidence type="ECO:0000259" key="8">
    <source>
        <dbReference type="PROSITE" id="PS50109"/>
    </source>
</evidence>
<dbReference type="GO" id="GO:0000155">
    <property type="term" value="F:phosphorelay sensor kinase activity"/>
    <property type="evidence" value="ECO:0007669"/>
    <property type="project" value="InterPro"/>
</dbReference>
<comment type="caution">
    <text evidence="9">The sequence shown here is derived from an EMBL/GenBank/DDBJ whole genome shotgun (WGS) entry which is preliminary data.</text>
</comment>
<dbReference type="InterPro" id="IPR036890">
    <property type="entry name" value="HATPase_C_sf"/>
</dbReference>
<evidence type="ECO:0000256" key="1">
    <source>
        <dbReference type="ARBA" id="ARBA00000085"/>
    </source>
</evidence>
<dbReference type="InterPro" id="IPR036097">
    <property type="entry name" value="HisK_dim/P_sf"/>
</dbReference>
<dbReference type="PROSITE" id="PS50109">
    <property type="entry name" value="HIS_KIN"/>
    <property type="match status" value="1"/>
</dbReference>
<reference evidence="9 10" key="1">
    <citation type="submission" date="2019-03" db="EMBL/GenBank/DDBJ databases">
        <title>Genomic Encyclopedia of Type Strains, Phase IV (KMG-IV): sequencing the most valuable type-strain genomes for metagenomic binning, comparative biology and taxonomic classification.</title>
        <authorList>
            <person name="Goeker M."/>
        </authorList>
    </citation>
    <scope>NUCLEOTIDE SEQUENCE [LARGE SCALE GENOMIC DNA]</scope>
    <source>
        <strain evidence="9 10">DSM 15264</strain>
    </source>
</reference>
<evidence type="ECO:0000256" key="5">
    <source>
        <dbReference type="ARBA" id="ARBA00022777"/>
    </source>
</evidence>
<dbReference type="EC" id="2.7.13.3" evidence="2"/>
<dbReference type="AlphaFoldDB" id="A0AA46HXN8"/>
<dbReference type="Gene3D" id="1.10.287.130">
    <property type="match status" value="1"/>
</dbReference>
<gene>
    <name evidence="9" type="ORF">EV676_101551</name>
</gene>
<keyword evidence="7" id="KW-1133">Transmembrane helix</keyword>
<organism evidence="9 10">
    <name type="scientific">Caldimonas thermodepolymerans</name>
    <dbReference type="NCBI Taxonomy" id="215580"/>
    <lineage>
        <taxon>Bacteria</taxon>
        <taxon>Pseudomonadati</taxon>
        <taxon>Pseudomonadota</taxon>
        <taxon>Betaproteobacteria</taxon>
        <taxon>Burkholderiales</taxon>
        <taxon>Sphaerotilaceae</taxon>
        <taxon>Caldimonas</taxon>
    </lineage>
</organism>
<dbReference type="SMART" id="SM00387">
    <property type="entry name" value="HATPase_c"/>
    <property type="match status" value="1"/>
</dbReference>
<dbReference type="PANTHER" id="PTHR45453">
    <property type="entry name" value="PHOSPHATE REGULON SENSOR PROTEIN PHOR"/>
    <property type="match status" value="1"/>
</dbReference>
<dbReference type="Gene3D" id="3.30.565.10">
    <property type="entry name" value="Histidine kinase-like ATPase, C-terminal domain"/>
    <property type="match status" value="1"/>
</dbReference>
<keyword evidence="7" id="KW-0472">Membrane</keyword>
<feature type="domain" description="Histidine kinase" evidence="8">
    <location>
        <begin position="230"/>
        <end position="441"/>
    </location>
</feature>
<evidence type="ECO:0000256" key="3">
    <source>
        <dbReference type="ARBA" id="ARBA00022553"/>
    </source>
</evidence>
<proteinExistence type="predicted"/>
<dbReference type="EMBL" id="SLXF01000001">
    <property type="protein sequence ID" value="TCP09967.1"/>
    <property type="molecule type" value="Genomic_DNA"/>
</dbReference>
<dbReference type="SUPFAM" id="SSF55874">
    <property type="entry name" value="ATPase domain of HSP90 chaperone/DNA topoisomerase II/histidine kinase"/>
    <property type="match status" value="1"/>
</dbReference>
<accession>A0AA46HXN8</accession>
<dbReference type="InterPro" id="IPR037185">
    <property type="entry name" value="EmrE-like"/>
</dbReference>
<keyword evidence="3" id="KW-0597">Phosphoprotein</keyword>
<keyword evidence="7" id="KW-0812">Transmembrane</keyword>
<evidence type="ECO:0000256" key="2">
    <source>
        <dbReference type="ARBA" id="ARBA00012438"/>
    </source>
</evidence>
<dbReference type="InterPro" id="IPR003594">
    <property type="entry name" value="HATPase_dom"/>
</dbReference>
<dbReference type="PRINTS" id="PR00344">
    <property type="entry name" value="BCTRLSENSOR"/>
</dbReference>
<protein>
    <recommendedName>
        <fullName evidence="2">histidine kinase</fullName>
        <ecNumber evidence="2">2.7.13.3</ecNumber>
    </recommendedName>
</protein>
<evidence type="ECO:0000313" key="10">
    <source>
        <dbReference type="Proteomes" id="UP000294772"/>
    </source>
</evidence>
<feature type="transmembrane region" description="Helical" evidence="7">
    <location>
        <begin position="117"/>
        <end position="136"/>
    </location>
</feature>
<dbReference type="RefSeq" id="WP_132763336.1">
    <property type="nucleotide sequence ID" value="NZ_CP110415.1"/>
</dbReference>
<keyword evidence="4" id="KW-0808">Transferase</keyword>
<feature type="transmembrane region" description="Helical" evidence="7">
    <location>
        <begin position="88"/>
        <end position="105"/>
    </location>
</feature>